<organism evidence="1 2">
    <name type="scientific">Cymbomonas tetramitiformis</name>
    <dbReference type="NCBI Taxonomy" id="36881"/>
    <lineage>
        <taxon>Eukaryota</taxon>
        <taxon>Viridiplantae</taxon>
        <taxon>Chlorophyta</taxon>
        <taxon>Pyramimonadophyceae</taxon>
        <taxon>Pyramimonadales</taxon>
        <taxon>Pyramimonadaceae</taxon>
        <taxon>Cymbomonas</taxon>
    </lineage>
</organism>
<evidence type="ECO:0000313" key="1">
    <source>
        <dbReference type="EMBL" id="KAK3274728.1"/>
    </source>
</evidence>
<dbReference type="InterPro" id="IPR036691">
    <property type="entry name" value="Endo/exonu/phosph_ase_sf"/>
</dbReference>
<dbReference type="PANTHER" id="PTHR11371:SF31">
    <property type="entry name" value="EXTRACELLULAR NUCLEASE"/>
    <property type="match status" value="1"/>
</dbReference>
<evidence type="ECO:0000313" key="2">
    <source>
        <dbReference type="Proteomes" id="UP001190700"/>
    </source>
</evidence>
<reference evidence="1 2" key="1">
    <citation type="journal article" date="2015" name="Genome Biol. Evol.">
        <title>Comparative Genomics of a Bacterivorous Green Alga Reveals Evolutionary Causalities and Consequences of Phago-Mixotrophic Mode of Nutrition.</title>
        <authorList>
            <person name="Burns J.A."/>
            <person name="Paasch A."/>
            <person name="Narechania A."/>
            <person name="Kim E."/>
        </authorList>
    </citation>
    <scope>NUCLEOTIDE SEQUENCE [LARGE SCALE GENOMIC DNA]</scope>
    <source>
        <strain evidence="1 2">PLY_AMNH</strain>
    </source>
</reference>
<feature type="non-terminal residue" evidence="1">
    <location>
        <position position="1"/>
    </location>
</feature>
<dbReference type="Gene3D" id="3.60.10.10">
    <property type="entry name" value="Endonuclease/exonuclease/phosphatase"/>
    <property type="match status" value="1"/>
</dbReference>
<dbReference type="EMBL" id="LGRX02007553">
    <property type="protein sequence ID" value="KAK3274728.1"/>
    <property type="molecule type" value="Genomic_DNA"/>
</dbReference>
<sequence>LSGGLRWIEENVDRDVMVMGDLNADGSYFNEDTGWTEVCDEFSESYKQKITNDMDTTMAVSSNTYDRIITNIATNGSSCHPPGVFQFENVINLTDVVTEGCNDNYINDEFCPPTTKTEEEIRLAAAKEISDHYPVEMCLSCAASNDSDMSSTINEGTPCSNEFSIGCSAATSKQGVAMFAVLINFAMWALTCSCFIV</sequence>
<keyword evidence="2" id="KW-1185">Reference proteome</keyword>
<dbReference type="SUPFAM" id="SSF56219">
    <property type="entry name" value="DNase I-like"/>
    <property type="match status" value="1"/>
</dbReference>
<comment type="caution">
    <text evidence="1">The sequence shown here is derived from an EMBL/GenBank/DDBJ whole genome shotgun (WGS) entry which is preliminary data.</text>
</comment>
<protein>
    <submittedName>
        <fullName evidence="1">Uncharacterized protein</fullName>
    </submittedName>
</protein>
<accession>A0AAE0L7A1</accession>
<dbReference type="Proteomes" id="UP001190700">
    <property type="component" value="Unassembled WGS sequence"/>
</dbReference>
<name>A0AAE0L7A1_9CHLO</name>
<dbReference type="AlphaFoldDB" id="A0AAE0L7A1"/>
<dbReference type="PANTHER" id="PTHR11371">
    <property type="entry name" value="DEOXYRIBONUCLEASE"/>
    <property type="match status" value="1"/>
</dbReference>
<gene>
    <name evidence="1" type="ORF">CYMTET_17096</name>
</gene>
<proteinExistence type="predicted"/>